<dbReference type="InterPro" id="IPR006059">
    <property type="entry name" value="SBP"/>
</dbReference>
<dbReference type="Pfam" id="PF01547">
    <property type="entry name" value="SBP_bac_1"/>
    <property type="match status" value="1"/>
</dbReference>
<name>A0A840PKW9_9ACTN</name>
<reference evidence="2 3" key="1">
    <citation type="submission" date="2020-08" db="EMBL/GenBank/DDBJ databases">
        <title>Genomic Encyclopedia of Type Strains, Phase IV (KMG-IV): sequencing the most valuable type-strain genomes for metagenomic binning, comparative biology and taxonomic classification.</title>
        <authorList>
            <person name="Goeker M."/>
        </authorList>
    </citation>
    <scope>NUCLEOTIDE SEQUENCE [LARGE SCALE GENOMIC DNA]</scope>
    <source>
        <strain evidence="2 3">DSM 45615</strain>
    </source>
</reference>
<dbReference type="EMBL" id="JACHGN010000030">
    <property type="protein sequence ID" value="MBB5139566.1"/>
    <property type="molecule type" value="Genomic_DNA"/>
</dbReference>
<dbReference type="SUPFAM" id="SSF53850">
    <property type="entry name" value="Periplasmic binding protein-like II"/>
    <property type="match status" value="1"/>
</dbReference>
<dbReference type="PROSITE" id="PS51257">
    <property type="entry name" value="PROKAR_LIPOPROTEIN"/>
    <property type="match status" value="1"/>
</dbReference>
<comment type="caution">
    <text evidence="2">The sequence shown here is derived from an EMBL/GenBank/DDBJ whole genome shotgun (WGS) entry which is preliminary data.</text>
</comment>
<feature type="signal peptide" evidence="1">
    <location>
        <begin position="1"/>
        <end position="19"/>
    </location>
</feature>
<dbReference type="InterPro" id="IPR050490">
    <property type="entry name" value="Bact_solute-bd_prot1"/>
</dbReference>
<accession>A0A840PKW9</accession>
<evidence type="ECO:0000313" key="3">
    <source>
        <dbReference type="Proteomes" id="UP000578449"/>
    </source>
</evidence>
<sequence>MKRLTLGASCVLVAGVALAGCSSTVTPPGSTGASSGSTIRLSAVASDKEAIEGTIAAFEKANPGVKVQATFADVDPYQSTLRTQLSSGTAPDVFFAWPGNGNAGAVEVLAPGGYMEDLSNRPWAAKIPEGLKQVTQVDGKTWITPTTFTGIGVIYNKKTLADVGGEVPTTWTGVLELCDAAKAKGKVAFALGNQTPWVTQLVDYALVATTVYANSPNFDADMAAGKATFAGSGWKTAMEKYLEMNKRGCFSKDPLGTSFESAVAQVGKGEAVGVVQVTAVATQIKEASPAGAELAMFALPATDNPDETRMPGAAGGAYAVNAKSPNKELALKFVDFLAEPANMNAYATVANAAPAIPNDSFTPDAAFQTLIDHQQAGKTATFMDQLWPNPKVQQVHLTGVQDLFSGKATPDEVLAEMDETYKSG</sequence>
<dbReference type="RefSeq" id="WP_185056386.1">
    <property type="nucleotide sequence ID" value="NZ_BAABIX010000032.1"/>
</dbReference>
<evidence type="ECO:0000313" key="2">
    <source>
        <dbReference type="EMBL" id="MBB5139566.1"/>
    </source>
</evidence>
<keyword evidence="3" id="KW-1185">Reference proteome</keyword>
<dbReference type="PANTHER" id="PTHR43649">
    <property type="entry name" value="ARABINOSE-BINDING PROTEIN-RELATED"/>
    <property type="match status" value="1"/>
</dbReference>
<organism evidence="2 3">
    <name type="scientific">Thermocatellispora tengchongensis</name>
    <dbReference type="NCBI Taxonomy" id="1073253"/>
    <lineage>
        <taxon>Bacteria</taxon>
        <taxon>Bacillati</taxon>
        <taxon>Actinomycetota</taxon>
        <taxon>Actinomycetes</taxon>
        <taxon>Streptosporangiales</taxon>
        <taxon>Streptosporangiaceae</taxon>
        <taxon>Thermocatellispora</taxon>
    </lineage>
</organism>
<dbReference type="Gene3D" id="3.40.190.10">
    <property type="entry name" value="Periplasmic binding protein-like II"/>
    <property type="match status" value="2"/>
</dbReference>
<dbReference type="AlphaFoldDB" id="A0A840PKW9"/>
<gene>
    <name evidence="2" type="ORF">HNP84_009329</name>
</gene>
<proteinExistence type="predicted"/>
<dbReference type="Proteomes" id="UP000578449">
    <property type="component" value="Unassembled WGS sequence"/>
</dbReference>
<protein>
    <submittedName>
        <fullName evidence="2">Raffinose/stachyose/melibiose transport system substrate-binding protein</fullName>
    </submittedName>
</protein>
<feature type="chain" id="PRO_5039642034" evidence="1">
    <location>
        <begin position="20"/>
        <end position="424"/>
    </location>
</feature>
<keyword evidence="1" id="KW-0732">Signal</keyword>
<evidence type="ECO:0000256" key="1">
    <source>
        <dbReference type="SAM" id="SignalP"/>
    </source>
</evidence>